<dbReference type="EMBL" id="CASHTH010000814">
    <property type="protein sequence ID" value="CAI8007996.1"/>
    <property type="molecule type" value="Genomic_DNA"/>
</dbReference>
<keyword evidence="1" id="KW-0802">TPR repeat</keyword>
<evidence type="ECO:0000313" key="3">
    <source>
        <dbReference type="EMBL" id="CAI8007996.1"/>
    </source>
</evidence>
<organism evidence="3 4">
    <name type="scientific">Geodia barretti</name>
    <name type="common">Barrett's horny sponge</name>
    <dbReference type="NCBI Taxonomy" id="519541"/>
    <lineage>
        <taxon>Eukaryota</taxon>
        <taxon>Metazoa</taxon>
        <taxon>Porifera</taxon>
        <taxon>Demospongiae</taxon>
        <taxon>Heteroscleromorpha</taxon>
        <taxon>Tetractinellida</taxon>
        <taxon>Astrophorina</taxon>
        <taxon>Geodiidae</taxon>
        <taxon>Geodia</taxon>
    </lineage>
</organism>
<evidence type="ECO:0000256" key="1">
    <source>
        <dbReference type="PROSITE-ProRule" id="PRU00339"/>
    </source>
</evidence>
<proteinExistence type="predicted"/>
<feature type="repeat" description="TPR" evidence="1">
    <location>
        <begin position="131"/>
        <end position="164"/>
    </location>
</feature>
<name>A0AA35RC88_GEOBA</name>
<sequence length="215" mass="24738">MDDDSPLYQLNTLSEYLFDELKFAGNHTNYYDPRNSFLNDVIERRLGIPITLSLLYIEVGKRLGVPLLGIGMPGHFVVRHRDDPDIFVDPFHGGILLSEEECAERLKQSTQGALAWDREYLAPVSSRAFIARMLRNLKVVYLQRRSYERVLATIDRVIALLPQDAVEFRDRGVVNYRLGNYADALEDLYVYVESGDVVPDEDTVRKLMDQIRGRL</sequence>
<comment type="caution">
    <text evidence="3">The sequence shown here is derived from an EMBL/GenBank/DDBJ whole genome shotgun (WGS) entry which is preliminary data.</text>
</comment>
<dbReference type="PROSITE" id="PS50005">
    <property type="entry name" value="TPR"/>
    <property type="match status" value="1"/>
</dbReference>
<dbReference type="Gene3D" id="1.25.40.10">
    <property type="entry name" value="Tetratricopeptide repeat domain"/>
    <property type="match status" value="1"/>
</dbReference>
<dbReference type="PANTHER" id="PTHR31350">
    <property type="entry name" value="SI:DKEY-261L7.2"/>
    <property type="match status" value="1"/>
</dbReference>
<dbReference type="InterPro" id="IPR019734">
    <property type="entry name" value="TPR_rpt"/>
</dbReference>
<keyword evidence="4" id="KW-1185">Reference proteome</keyword>
<dbReference type="PANTHER" id="PTHR31350:SF21">
    <property type="entry name" value="F-BOX ONLY PROTEIN 21"/>
    <property type="match status" value="1"/>
</dbReference>
<dbReference type="Pfam" id="PF13369">
    <property type="entry name" value="Transglut_core2"/>
    <property type="match status" value="1"/>
</dbReference>
<dbReference type="Pfam" id="PF13371">
    <property type="entry name" value="TPR_9"/>
    <property type="match status" value="1"/>
</dbReference>
<evidence type="ECO:0000313" key="4">
    <source>
        <dbReference type="Proteomes" id="UP001174909"/>
    </source>
</evidence>
<protein>
    <submittedName>
        <fullName evidence="3">UPF0162 protein PD_0709</fullName>
    </submittedName>
</protein>
<dbReference type="InterPro" id="IPR011990">
    <property type="entry name" value="TPR-like_helical_dom_sf"/>
</dbReference>
<feature type="domain" description="Protein SirB1 N-terminal" evidence="2">
    <location>
        <begin position="4"/>
        <end position="135"/>
    </location>
</feature>
<dbReference type="SUPFAM" id="SSF48452">
    <property type="entry name" value="TPR-like"/>
    <property type="match status" value="1"/>
</dbReference>
<accession>A0AA35RC88</accession>
<dbReference type="InterPro" id="IPR032698">
    <property type="entry name" value="SirB1_N"/>
</dbReference>
<dbReference type="AlphaFoldDB" id="A0AA35RC88"/>
<gene>
    <name evidence="3" type="ORF">GBAR_LOCUS5533</name>
</gene>
<dbReference type="Proteomes" id="UP001174909">
    <property type="component" value="Unassembled WGS sequence"/>
</dbReference>
<evidence type="ECO:0000259" key="2">
    <source>
        <dbReference type="Pfam" id="PF13369"/>
    </source>
</evidence>
<reference evidence="3" key="1">
    <citation type="submission" date="2023-03" db="EMBL/GenBank/DDBJ databases">
        <authorList>
            <person name="Steffen K."/>
            <person name="Cardenas P."/>
        </authorList>
    </citation>
    <scope>NUCLEOTIDE SEQUENCE</scope>
</reference>